<sequence>MAANFDASVICLIRFPQWNGGKEAHQMKNFHVCLVLSYTVCRHLSLNRKQEYEEEEKQEDKEEKEDEKEEEKKHEQDKWEDQEK</sequence>
<evidence type="ECO:0000256" key="1">
    <source>
        <dbReference type="SAM" id="MobiDB-lite"/>
    </source>
</evidence>
<dbReference type="Proteomes" id="UP000076858">
    <property type="component" value="Unassembled WGS sequence"/>
</dbReference>
<accession>A0A164ZLM3</accession>
<proteinExistence type="predicted"/>
<protein>
    <submittedName>
        <fullName evidence="2">Uncharacterized protein</fullName>
    </submittedName>
</protein>
<keyword evidence="3" id="KW-1185">Reference proteome</keyword>
<feature type="compositionally biased region" description="Basic and acidic residues" evidence="1">
    <location>
        <begin position="70"/>
        <end position="84"/>
    </location>
</feature>
<dbReference type="EMBL" id="LRGB01000705">
    <property type="protein sequence ID" value="KZS16490.1"/>
    <property type="molecule type" value="Genomic_DNA"/>
</dbReference>
<gene>
    <name evidence="2" type="ORF">APZ42_017774</name>
</gene>
<comment type="caution">
    <text evidence="2">The sequence shown here is derived from an EMBL/GenBank/DDBJ whole genome shotgun (WGS) entry which is preliminary data.</text>
</comment>
<evidence type="ECO:0000313" key="3">
    <source>
        <dbReference type="Proteomes" id="UP000076858"/>
    </source>
</evidence>
<evidence type="ECO:0000313" key="2">
    <source>
        <dbReference type="EMBL" id="KZS16490.1"/>
    </source>
</evidence>
<dbReference type="AlphaFoldDB" id="A0A164ZLM3"/>
<feature type="compositionally biased region" description="Acidic residues" evidence="1">
    <location>
        <begin position="52"/>
        <end position="69"/>
    </location>
</feature>
<reference evidence="2 3" key="1">
    <citation type="submission" date="2016-03" db="EMBL/GenBank/DDBJ databases">
        <title>EvidentialGene: Evidence-directed Construction of Genes on Genomes.</title>
        <authorList>
            <person name="Gilbert D.G."/>
            <person name="Choi J.-H."/>
            <person name="Mockaitis K."/>
            <person name="Colbourne J."/>
            <person name="Pfrender M."/>
        </authorList>
    </citation>
    <scope>NUCLEOTIDE SEQUENCE [LARGE SCALE GENOMIC DNA]</scope>
    <source>
        <strain evidence="2 3">Xinb3</strain>
        <tissue evidence="2">Complete organism</tissue>
    </source>
</reference>
<feature type="region of interest" description="Disordered" evidence="1">
    <location>
        <begin position="50"/>
        <end position="84"/>
    </location>
</feature>
<organism evidence="2 3">
    <name type="scientific">Daphnia magna</name>
    <dbReference type="NCBI Taxonomy" id="35525"/>
    <lineage>
        <taxon>Eukaryota</taxon>
        <taxon>Metazoa</taxon>
        <taxon>Ecdysozoa</taxon>
        <taxon>Arthropoda</taxon>
        <taxon>Crustacea</taxon>
        <taxon>Branchiopoda</taxon>
        <taxon>Diplostraca</taxon>
        <taxon>Cladocera</taxon>
        <taxon>Anomopoda</taxon>
        <taxon>Daphniidae</taxon>
        <taxon>Daphnia</taxon>
    </lineage>
</organism>
<name>A0A164ZLM3_9CRUS</name>